<reference evidence="2" key="1">
    <citation type="journal article" date="2018" name="Genome Announc.">
        <title>Ignatzschineria cameli sp. nov., isolated from necrotic foot tissue of dromedaries (Camelus dromedarius) and associated maggots (Wohlfahrtia species) in Dubai.</title>
        <authorList>
            <person name="Tsang C.C."/>
            <person name="Tang J.Y."/>
            <person name="Fong J.Y."/>
            <person name="Kinne J."/>
            <person name="Lee H.H."/>
            <person name="Joseph M."/>
            <person name="Jose S."/>
            <person name="Schuster R.K."/>
            <person name="Tang Y."/>
            <person name="Sivakumar S."/>
            <person name="Chen J.H."/>
            <person name="Teng J.L."/>
            <person name="Lau S.K."/>
            <person name="Wernery U."/>
            <person name="Woo P.C."/>
        </authorList>
    </citation>
    <scope>NUCLEOTIDE SEQUENCE</scope>
    <source>
        <strain evidence="2">UAE-HKU57</strain>
        <strain evidence="3">UAE-HKU58</strain>
    </source>
</reference>
<dbReference type="Proteomes" id="UP000245217">
    <property type="component" value="Unassembled WGS sequence"/>
</dbReference>
<dbReference type="InterPro" id="IPR051531">
    <property type="entry name" value="N-acetyltransferase"/>
</dbReference>
<dbReference type="OrthoDB" id="9801656at2"/>
<dbReference type="InterPro" id="IPR016181">
    <property type="entry name" value="Acyl_CoA_acyltransferase"/>
</dbReference>
<dbReference type="PROSITE" id="PS51186">
    <property type="entry name" value="GNAT"/>
    <property type="match status" value="1"/>
</dbReference>
<evidence type="ECO:0000313" key="5">
    <source>
        <dbReference type="Proteomes" id="UP000245217"/>
    </source>
</evidence>
<feature type="domain" description="N-acetyltransferase" evidence="1">
    <location>
        <begin position="16"/>
        <end position="177"/>
    </location>
</feature>
<name>A0A2U2AKX8_9GAMM</name>
<keyword evidence="5" id="KW-1185">Reference proteome</keyword>
<dbReference type="InterPro" id="IPR000182">
    <property type="entry name" value="GNAT_dom"/>
</dbReference>
<organism evidence="2 4">
    <name type="scientific">Ignatzschineria cameli</name>
    <dbReference type="NCBI Taxonomy" id="2182793"/>
    <lineage>
        <taxon>Bacteria</taxon>
        <taxon>Pseudomonadati</taxon>
        <taxon>Pseudomonadota</taxon>
        <taxon>Gammaproteobacteria</taxon>
        <taxon>Cardiobacteriales</taxon>
        <taxon>Ignatzschineriaceae</taxon>
        <taxon>Ignatzschineria</taxon>
    </lineage>
</organism>
<evidence type="ECO:0000313" key="2">
    <source>
        <dbReference type="EMBL" id="PWD83674.1"/>
    </source>
</evidence>
<keyword evidence="2" id="KW-0808">Transferase</keyword>
<comment type="caution">
    <text evidence="2">The sequence shown here is derived from an EMBL/GenBank/DDBJ whole genome shotgun (WGS) entry which is preliminary data.</text>
</comment>
<dbReference type="Gene3D" id="3.40.630.30">
    <property type="match status" value="1"/>
</dbReference>
<sequence length="177" mass="20391">MFYQLAKNRILETDRLILRPITLDDAEDLFEYASDPENTKNTFPTHQSLEESKWIIANLFMRSPLGNFAIELKENGKMIGTCDLRINEEERSAELAYAINKKYWGNGYAPEAAKKLLDFAFNTLKVERIWAKYTAENGASGRVMEKIGMEKEGVLRHTKNLCGDFVDQVVYSRINQK</sequence>
<dbReference type="EMBL" id="QEWW01000009">
    <property type="protein sequence ID" value="PWD83674.1"/>
    <property type="molecule type" value="Genomic_DNA"/>
</dbReference>
<dbReference type="SUPFAM" id="SSF55729">
    <property type="entry name" value="Acyl-CoA N-acyltransferases (Nat)"/>
    <property type="match status" value="1"/>
</dbReference>
<gene>
    <name evidence="2" type="ORF">DC077_09175</name>
    <name evidence="3" type="ORF">DC078_08395</name>
</gene>
<evidence type="ECO:0000259" key="1">
    <source>
        <dbReference type="PROSITE" id="PS51186"/>
    </source>
</evidence>
<protein>
    <submittedName>
        <fullName evidence="2">GNAT family N-acetyltransferase</fullName>
    </submittedName>
</protein>
<dbReference type="GO" id="GO:0016747">
    <property type="term" value="F:acyltransferase activity, transferring groups other than amino-acyl groups"/>
    <property type="evidence" value="ECO:0007669"/>
    <property type="project" value="InterPro"/>
</dbReference>
<evidence type="ECO:0000313" key="4">
    <source>
        <dbReference type="Proteomes" id="UP000245059"/>
    </source>
</evidence>
<evidence type="ECO:0000313" key="3">
    <source>
        <dbReference type="EMBL" id="PWD90557.1"/>
    </source>
</evidence>
<dbReference type="RefSeq" id="WP_109202103.1">
    <property type="nucleotide sequence ID" value="NZ_QEWS01000010.1"/>
</dbReference>
<dbReference type="Proteomes" id="UP000245059">
    <property type="component" value="Unassembled WGS sequence"/>
</dbReference>
<dbReference type="EMBL" id="QEWV01000009">
    <property type="protein sequence ID" value="PWD90557.1"/>
    <property type="molecule type" value="Genomic_DNA"/>
</dbReference>
<accession>A0A2U2AKX8</accession>
<dbReference type="PANTHER" id="PTHR43792:SF1">
    <property type="entry name" value="N-ACETYLTRANSFERASE DOMAIN-CONTAINING PROTEIN"/>
    <property type="match status" value="1"/>
</dbReference>
<dbReference type="AlphaFoldDB" id="A0A2U2AKX8"/>
<reference evidence="4 5" key="2">
    <citation type="submission" date="2018-05" db="EMBL/GenBank/DDBJ databases">
        <title>Ignatzschineria dubaiensis sp. nov., isolated from necrotic foot tissues of dromedaries (Camelus dromedarius) and associated maggots in Dubai, United Arab Emirates.</title>
        <authorList>
            <person name="Tsang C.C."/>
            <person name="Tang J.Y.M."/>
            <person name="Fong J.Y.H."/>
            <person name="Kinne J."/>
            <person name="Lee H.H."/>
            <person name="Joseph M."/>
            <person name="Jose S."/>
            <person name="Schuster R.K."/>
            <person name="Tang Y."/>
            <person name="Sivakumar S."/>
            <person name="Chen J.H.K."/>
            <person name="Teng J.L.L."/>
            <person name="Lau S.K.P."/>
            <person name="Wernery U."/>
            <person name="Woo P.C.Y."/>
        </authorList>
    </citation>
    <scope>NUCLEOTIDE SEQUENCE [LARGE SCALE GENOMIC DNA]</scope>
    <source>
        <strain evidence="4">UAE-HKU57</strain>
        <strain evidence="5">UAE-HKU58</strain>
    </source>
</reference>
<proteinExistence type="predicted"/>
<dbReference type="PANTHER" id="PTHR43792">
    <property type="entry name" value="GNAT FAMILY, PUTATIVE (AFU_ORTHOLOGUE AFUA_3G00765)-RELATED-RELATED"/>
    <property type="match status" value="1"/>
</dbReference>
<dbReference type="Pfam" id="PF13302">
    <property type="entry name" value="Acetyltransf_3"/>
    <property type="match status" value="1"/>
</dbReference>